<protein>
    <recommendedName>
        <fullName evidence="1">Methyltransferase type 11 domain-containing protein</fullName>
    </recommendedName>
</protein>
<dbReference type="EMBL" id="MN740926">
    <property type="protein sequence ID" value="QHU18235.1"/>
    <property type="molecule type" value="Genomic_DNA"/>
</dbReference>
<accession>A0A6C0KJW0</accession>
<dbReference type="AlphaFoldDB" id="A0A6C0KJW0"/>
<name>A0A6C0KJW0_9ZZZZ</name>
<dbReference type="InterPro" id="IPR029063">
    <property type="entry name" value="SAM-dependent_MTases_sf"/>
</dbReference>
<dbReference type="SUPFAM" id="SSF53335">
    <property type="entry name" value="S-adenosyl-L-methionine-dependent methyltransferases"/>
    <property type="match status" value="1"/>
</dbReference>
<organism evidence="2">
    <name type="scientific">viral metagenome</name>
    <dbReference type="NCBI Taxonomy" id="1070528"/>
    <lineage>
        <taxon>unclassified sequences</taxon>
        <taxon>metagenomes</taxon>
        <taxon>organismal metagenomes</taxon>
    </lineage>
</organism>
<dbReference type="Pfam" id="PF08241">
    <property type="entry name" value="Methyltransf_11"/>
    <property type="match status" value="1"/>
</dbReference>
<dbReference type="InterPro" id="IPR013216">
    <property type="entry name" value="Methyltransf_11"/>
</dbReference>
<sequence>MQLIKDELINYTGIDIVKDIIDKNNTLFSNDTIKFFHSDFLSYIKNVSDNSIDLIFCRHTLEHLPSEYNLEFIKECKRVCKYLFITGYNDNNRLNTEIDSNIYRPINLELSPYMEILEPFYIEKFYDGPSDIYYPESYMYIYKFNL</sequence>
<evidence type="ECO:0000313" key="2">
    <source>
        <dbReference type="EMBL" id="QHU18235.1"/>
    </source>
</evidence>
<reference evidence="2" key="1">
    <citation type="journal article" date="2020" name="Nature">
        <title>Giant virus diversity and host interactions through global metagenomics.</title>
        <authorList>
            <person name="Schulz F."/>
            <person name="Roux S."/>
            <person name="Paez-Espino D."/>
            <person name="Jungbluth S."/>
            <person name="Walsh D.A."/>
            <person name="Denef V.J."/>
            <person name="McMahon K.D."/>
            <person name="Konstantinidis K.T."/>
            <person name="Eloe-Fadrosh E.A."/>
            <person name="Kyrpides N.C."/>
            <person name="Woyke T."/>
        </authorList>
    </citation>
    <scope>NUCLEOTIDE SEQUENCE</scope>
    <source>
        <strain evidence="2">GVMAG-S-3300013006-138</strain>
    </source>
</reference>
<dbReference type="GO" id="GO:0008757">
    <property type="term" value="F:S-adenosylmethionine-dependent methyltransferase activity"/>
    <property type="evidence" value="ECO:0007669"/>
    <property type="project" value="InterPro"/>
</dbReference>
<feature type="domain" description="Methyltransferase type 11" evidence="1">
    <location>
        <begin position="6"/>
        <end position="81"/>
    </location>
</feature>
<proteinExistence type="predicted"/>
<dbReference type="Gene3D" id="3.40.50.150">
    <property type="entry name" value="Vaccinia Virus protein VP39"/>
    <property type="match status" value="1"/>
</dbReference>
<evidence type="ECO:0000259" key="1">
    <source>
        <dbReference type="Pfam" id="PF08241"/>
    </source>
</evidence>